<keyword evidence="3" id="KW-1185">Reference proteome</keyword>
<evidence type="ECO:0000313" key="2">
    <source>
        <dbReference type="EMBL" id="MCI45667.1"/>
    </source>
</evidence>
<proteinExistence type="predicted"/>
<accession>A0A392SB82</accession>
<dbReference type="EMBL" id="LXQA010347028">
    <property type="protein sequence ID" value="MCI45667.1"/>
    <property type="molecule type" value="Genomic_DNA"/>
</dbReference>
<reference evidence="2 3" key="1">
    <citation type="journal article" date="2018" name="Front. Plant Sci.">
        <title>Red Clover (Trifolium pratense) and Zigzag Clover (T. medium) - A Picture of Genomic Similarities and Differences.</title>
        <authorList>
            <person name="Dluhosova J."/>
            <person name="Istvanek J."/>
            <person name="Nedelnik J."/>
            <person name="Repkova J."/>
        </authorList>
    </citation>
    <scope>NUCLEOTIDE SEQUENCE [LARGE SCALE GENOMIC DNA]</scope>
    <source>
        <strain evidence="3">cv. 10/8</strain>
        <tissue evidence="2">Leaf</tissue>
    </source>
</reference>
<feature type="compositionally biased region" description="Basic and acidic residues" evidence="1">
    <location>
        <begin position="13"/>
        <end position="27"/>
    </location>
</feature>
<feature type="region of interest" description="Disordered" evidence="1">
    <location>
        <begin position="1"/>
        <end position="27"/>
    </location>
</feature>
<dbReference type="Proteomes" id="UP000265520">
    <property type="component" value="Unassembled WGS sequence"/>
</dbReference>
<comment type="caution">
    <text evidence="2">The sequence shown here is derived from an EMBL/GenBank/DDBJ whole genome shotgun (WGS) entry which is preliminary data.</text>
</comment>
<evidence type="ECO:0000256" key="1">
    <source>
        <dbReference type="SAM" id="MobiDB-lite"/>
    </source>
</evidence>
<organism evidence="2 3">
    <name type="scientific">Trifolium medium</name>
    <dbReference type="NCBI Taxonomy" id="97028"/>
    <lineage>
        <taxon>Eukaryota</taxon>
        <taxon>Viridiplantae</taxon>
        <taxon>Streptophyta</taxon>
        <taxon>Embryophyta</taxon>
        <taxon>Tracheophyta</taxon>
        <taxon>Spermatophyta</taxon>
        <taxon>Magnoliopsida</taxon>
        <taxon>eudicotyledons</taxon>
        <taxon>Gunneridae</taxon>
        <taxon>Pentapetalae</taxon>
        <taxon>rosids</taxon>
        <taxon>fabids</taxon>
        <taxon>Fabales</taxon>
        <taxon>Fabaceae</taxon>
        <taxon>Papilionoideae</taxon>
        <taxon>50 kb inversion clade</taxon>
        <taxon>NPAAA clade</taxon>
        <taxon>Hologalegina</taxon>
        <taxon>IRL clade</taxon>
        <taxon>Trifolieae</taxon>
        <taxon>Trifolium</taxon>
    </lineage>
</organism>
<evidence type="ECO:0000313" key="3">
    <source>
        <dbReference type="Proteomes" id="UP000265520"/>
    </source>
</evidence>
<protein>
    <submittedName>
        <fullName evidence="2">Uncharacterized protein</fullName>
    </submittedName>
</protein>
<name>A0A392SB82_9FABA</name>
<sequence length="27" mass="2937">ALEPLTACSQKNADGRPVKHDDDGDRQ</sequence>
<dbReference type="AlphaFoldDB" id="A0A392SB82"/>
<feature type="non-terminal residue" evidence="2">
    <location>
        <position position="1"/>
    </location>
</feature>